<dbReference type="OrthoDB" id="8741226at2759"/>
<evidence type="ECO:0000313" key="10">
    <source>
        <dbReference type="Xenbase" id="XB-GENE-941043"/>
    </source>
</evidence>
<accession>A0A8J0UWS0</accession>
<dbReference type="Proteomes" id="UP000186698">
    <property type="component" value="Chromosome 4L"/>
</dbReference>
<feature type="compositionally biased region" description="Polar residues" evidence="7">
    <location>
        <begin position="126"/>
        <end position="137"/>
    </location>
</feature>
<evidence type="ECO:0000256" key="7">
    <source>
        <dbReference type="SAM" id="MobiDB-lite"/>
    </source>
</evidence>
<evidence type="ECO:0000256" key="5">
    <source>
        <dbReference type="ARBA" id="ARBA00023163"/>
    </source>
</evidence>
<sequence length="430" mass="47449">MAQHDFVPAWLNFSTPQSTKSSTGVVEKHGEHHPRGEGRLGVSRRRHNSSDGFFNNGPLRTTGDSWHQPSLLRHDSVDSGVSKGTNLGAQPGWYGVSRGQDGNMPRGGGNGTNGAGNAGHRHRNGNALSRKNPSLQEKQPPEAREEKNAERKKLQFEEEDFPSLNPETGKQVIQIKQTGALTGVWENPPSAKQPLKMLVIKKISKEDPSAFSAAFATPVPHISNGSNKTNPSGPIVYKNLVPKPAASSIKGTASVTPPLELGISRLTRMTRRTPDRKSEFLKALKDEQDVDPTEDRDGDKLEDVQMQSPSELNDMEGEQIEEGCHHNGISGSQEESHERLSYSLEAEHRLLKEMGWEENDEDCLPLTEEELQEFQIKSQQLKRNSMGLNGFLRQPRRCALLLSWRGPLTPDPSECSDSETSSTDTSDDES</sequence>
<dbReference type="GO" id="GO:0045893">
    <property type="term" value="P:positive regulation of DNA-templated transcription"/>
    <property type="evidence" value="ECO:0007669"/>
    <property type="project" value="InterPro"/>
</dbReference>
<dbReference type="CTD" id="733322"/>
<dbReference type="GeneID" id="733322"/>
<dbReference type="PANTHER" id="PTHR14339:SF10">
    <property type="entry name" value="VASCULIN-LIKE PROTEIN 1"/>
    <property type="match status" value="1"/>
</dbReference>
<evidence type="ECO:0000313" key="8">
    <source>
        <dbReference type="Proteomes" id="UP000186698"/>
    </source>
</evidence>
<evidence type="ECO:0000256" key="3">
    <source>
        <dbReference type="ARBA" id="ARBA00023015"/>
    </source>
</evidence>
<feature type="compositionally biased region" description="Basic and acidic residues" evidence="7">
    <location>
        <begin position="272"/>
        <end position="303"/>
    </location>
</feature>
<gene>
    <name evidence="9 10" type="primary">gpbp1l1.L</name>
</gene>
<dbReference type="GO" id="GO:0003723">
    <property type="term" value="F:RNA binding"/>
    <property type="evidence" value="ECO:0007669"/>
    <property type="project" value="InterPro"/>
</dbReference>
<feature type="compositionally biased region" description="Polar residues" evidence="7">
    <location>
        <begin position="12"/>
        <end position="24"/>
    </location>
</feature>
<evidence type="ECO:0000313" key="9">
    <source>
        <dbReference type="RefSeq" id="XP_018113808.1"/>
    </source>
</evidence>
<dbReference type="InterPro" id="IPR028128">
    <property type="entry name" value="Vasculin_fam"/>
</dbReference>
<feature type="region of interest" description="Disordered" evidence="7">
    <location>
        <begin position="266"/>
        <end position="341"/>
    </location>
</feature>
<name>A0A8J0UWS0_XENLA</name>
<feature type="compositionally biased region" description="Low complexity" evidence="7">
    <location>
        <begin position="413"/>
        <end position="424"/>
    </location>
</feature>
<dbReference type="GO" id="GO:0006351">
    <property type="term" value="P:DNA-templated transcription"/>
    <property type="evidence" value="ECO:0007669"/>
    <property type="project" value="InterPro"/>
</dbReference>
<dbReference type="RefSeq" id="XP_018113808.1">
    <property type="nucleotide sequence ID" value="XM_018258319.2"/>
</dbReference>
<feature type="compositionally biased region" description="Gly residues" evidence="7">
    <location>
        <begin position="105"/>
        <end position="117"/>
    </location>
</feature>
<evidence type="ECO:0000256" key="1">
    <source>
        <dbReference type="ARBA" id="ARBA00004123"/>
    </source>
</evidence>
<dbReference type="PANTHER" id="PTHR14339">
    <property type="entry name" value="VASCULIN"/>
    <property type="match status" value="1"/>
</dbReference>
<keyword evidence="8" id="KW-1185">Reference proteome</keyword>
<evidence type="ECO:0000256" key="2">
    <source>
        <dbReference type="ARBA" id="ARBA00010099"/>
    </source>
</evidence>
<dbReference type="AGR" id="Xenbase:XB-GENE-941043"/>
<comment type="subcellular location">
    <subcellularLocation>
        <location evidence="1">Nucleus</location>
    </subcellularLocation>
</comment>
<feature type="compositionally biased region" description="Basic and acidic residues" evidence="7">
    <location>
        <begin position="139"/>
        <end position="156"/>
    </location>
</feature>
<protein>
    <submittedName>
        <fullName evidence="9">Vasculin-like protein 1 isoform X2</fullName>
    </submittedName>
</protein>
<dbReference type="Pfam" id="PF15337">
    <property type="entry name" value="Vasculin"/>
    <property type="match status" value="1"/>
</dbReference>
<dbReference type="GO" id="GO:0003677">
    <property type="term" value="F:DNA binding"/>
    <property type="evidence" value="ECO:0007669"/>
    <property type="project" value="UniProtKB-KW"/>
</dbReference>
<keyword evidence="3" id="KW-0805">Transcription regulation</keyword>
<comment type="similarity">
    <text evidence="2">Belongs to the vasculin family.</text>
</comment>
<dbReference type="GO" id="GO:0005634">
    <property type="term" value="C:nucleus"/>
    <property type="evidence" value="ECO:0007669"/>
    <property type="project" value="UniProtKB-SubCell"/>
</dbReference>
<evidence type="ECO:0000256" key="4">
    <source>
        <dbReference type="ARBA" id="ARBA00023125"/>
    </source>
</evidence>
<keyword evidence="5" id="KW-0804">Transcription</keyword>
<dbReference type="AlphaFoldDB" id="A0A8J0UWS0"/>
<dbReference type="Xenbase" id="XB-GENE-941043">
    <property type="gene designation" value="gpbp1l1.L"/>
</dbReference>
<feature type="compositionally biased region" description="Basic and acidic residues" evidence="7">
    <location>
        <begin position="26"/>
        <end position="38"/>
    </location>
</feature>
<feature type="region of interest" description="Disordered" evidence="7">
    <location>
        <begin position="1"/>
        <end position="170"/>
    </location>
</feature>
<reference evidence="9" key="1">
    <citation type="submission" date="2025-08" db="UniProtKB">
        <authorList>
            <consortium name="RefSeq"/>
        </authorList>
    </citation>
    <scope>IDENTIFICATION</scope>
    <source>
        <strain evidence="9">J_2021</strain>
        <tissue evidence="9">Erythrocytes</tissue>
    </source>
</reference>
<evidence type="ECO:0000256" key="6">
    <source>
        <dbReference type="ARBA" id="ARBA00023242"/>
    </source>
</evidence>
<proteinExistence type="inferred from homology"/>
<feature type="region of interest" description="Disordered" evidence="7">
    <location>
        <begin position="407"/>
        <end position="430"/>
    </location>
</feature>
<keyword evidence="4" id="KW-0238">DNA-binding</keyword>
<keyword evidence="6" id="KW-0539">Nucleus</keyword>
<feature type="compositionally biased region" description="Polar residues" evidence="7">
    <location>
        <begin position="50"/>
        <end position="68"/>
    </location>
</feature>
<organism evidence="8 9">
    <name type="scientific">Xenopus laevis</name>
    <name type="common">African clawed frog</name>
    <dbReference type="NCBI Taxonomy" id="8355"/>
    <lineage>
        <taxon>Eukaryota</taxon>
        <taxon>Metazoa</taxon>
        <taxon>Chordata</taxon>
        <taxon>Craniata</taxon>
        <taxon>Vertebrata</taxon>
        <taxon>Euteleostomi</taxon>
        <taxon>Amphibia</taxon>
        <taxon>Batrachia</taxon>
        <taxon>Anura</taxon>
        <taxon>Pipoidea</taxon>
        <taxon>Pipidae</taxon>
        <taxon>Xenopodinae</taxon>
        <taxon>Xenopus</taxon>
        <taxon>Xenopus</taxon>
    </lineage>
</organism>